<evidence type="ECO:0000256" key="1">
    <source>
        <dbReference type="SAM" id="Phobius"/>
    </source>
</evidence>
<dbReference type="Pfam" id="PF18969">
    <property type="entry name" value="DUF5708"/>
    <property type="match status" value="1"/>
</dbReference>
<proteinExistence type="predicted"/>
<accession>A0ABS1NAB8</accession>
<keyword evidence="1" id="KW-0812">Transmembrane</keyword>
<name>A0ABS1NAB8_9ACTN</name>
<sequence length="66" mass="6890">MAPAPKNFVEGALTLAGAAILWLLDGDLDIPFVNEVKTAMVVACLGVVQLLYAGYLGLNGSRRSKG</sequence>
<reference evidence="2 3" key="1">
    <citation type="submission" date="2021-01" db="EMBL/GenBank/DDBJ databases">
        <title>WGS of actinomycetes isolated from Thailand.</title>
        <authorList>
            <person name="Thawai C."/>
        </authorList>
    </citation>
    <scope>NUCLEOTIDE SEQUENCE [LARGE SCALE GENOMIC DNA]</scope>
    <source>
        <strain evidence="2 3">CA1R205</strain>
    </source>
</reference>
<feature type="transmembrane region" description="Helical" evidence="1">
    <location>
        <begin position="7"/>
        <end position="24"/>
    </location>
</feature>
<keyword evidence="1" id="KW-1133">Transmembrane helix</keyword>
<evidence type="ECO:0000313" key="3">
    <source>
        <dbReference type="Proteomes" id="UP000634229"/>
    </source>
</evidence>
<comment type="caution">
    <text evidence="2">The sequence shown here is derived from an EMBL/GenBank/DDBJ whole genome shotgun (WGS) entry which is preliminary data.</text>
</comment>
<evidence type="ECO:0000313" key="2">
    <source>
        <dbReference type="EMBL" id="MBL1096854.1"/>
    </source>
</evidence>
<dbReference type="RefSeq" id="WP_201873775.1">
    <property type="nucleotide sequence ID" value="NZ_JAERRF010000005.1"/>
</dbReference>
<organism evidence="2 3">
    <name type="scientific">Streptomyces coffeae</name>
    <dbReference type="NCBI Taxonomy" id="621382"/>
    <lineage>
        <taxon>Bacteria</taxon>
        <taxon>Bacillati</taxon>
        <taxon>Actinomycetota</taxon>
        <taxon>Actinomycetes</taxon>
        <taxon>Kitasatosporales</taxon>
        <taxon>Streptomycetaceae</taxon>
        <taxon>Streptomyces</taxon>
    </lineage>
</organism>
<dbReference type="EMBL" id="JAERRF010000005">
    <property type="protein sequence ID" value="MBL1096854.1"/>
    <property type="molecule type" value="Genomic_DNA"/>
</dbReference>
<feature type="transmembrane region" description="Helical" evidence="1">
    <location>
        <begin position="36"/>
        <end position="58"/>
    </location>
</feature>
<gene>
    <name evidence="2" type="ORF">JK363_09280</name>
</gene>
<dbReference type="Proteomes" id="UP000634229">
    <property type="component" value="Unassembled WGS sequence"/>
</dbReference>
<dbReference type="InterPro" id="IPR043762">
    <property type="entry name" value="DUF5708"/>
</dbReference>
<keyword evidence="3" id="KW-1185">Reference proteome</keyword>
<protein>
    <submittedName>
        <fullName evidence="2">Uncharacterized protein</fullName>
    </submittedName>
</protein>
<keyword evidence="1" id="KW-0472">Membrane</keyword>